<accession>A0A0M3SJ88</accession>
<dbReference type="Proteomes" id="UP000063919">
    <property type="component" value="Chromosome"/>
</dbReference>
<dbReference type="STRING" id="362837.SCANT_v1c04220"/>
<evidence type="ECO:0000313" key="2">
    <source>
        <dbReference type="Proteomes" id="UP000063919"/>
    </source>
</evidence>
<protein>
    <submittedName>
        <fullName evidence="1">Uncharacterized protein</fullName>
    </submittedName>
</protein>
<name>A0A0M3SJ88_9MOLU</name>
<dbReference type="RefSeq" id="WP_053946089.1">
    <property type="nucleotide sequence ID" value="NZ_CP012622.1"/>
</dbReference>
<keyword evidence="2" id="KW-1185">Reference proteome</keyword>
<dbReference type="PATRIC" id="fig|362837.3.peg.428"/>
<gene>
    <name evidence="1" type="ORF">SCANT_v1c04220</name>
</gene>
<dbReference type="OrthoDB" id="388168at2"/>
<sequence>MNKLLGILSSISLLIAAVPVLVFEKNQITLEKNNNYLNSEYATINLDELNLKTGEVNLYAIRNKLDNEKKVTLKLLMDLSNSNKENKEFSLIIKSVAKNFEDWIVIIPELPLENKKTVGLFSLTYIWESNQFKGILMLDNLLLSNESVAVKLSLTSVIKETRINKIKKLTKENLESKILFQNLQYGLETRDFSIDTINYEYAIVTVTKESKYSWQVEITYESVLEDIVRVEANLARSDVYNSEQSDFKTSAVEIDIDLGKEKLLEKFKYIDYNLGANYYTQGMGRFEYIVNKNNPETIEYEYKDKSHLKPSYEIIELIENTTINVFELTYKNVNWEKDQGSLITTWLSDFKLEIRLNVNTWVWASAWNTTWARAEARLSLSDIKFS</sequence>
<dbReference type="AlphaFoldDB" id="A0A0M3SJ88"/>
<proteinExistence type="predicted"/>
<evidence type="ECO:0000313" key="1">
    <source>
        <dbReference type="EMBL" id="ALD66328.1"/>
    </source>
</evidence>
<dbReference type="EMBL" id="CP012622">
    <property type="protein sequence ID" value="ALD66328.1"/>
    <property type="molecule type" value="Genomic_DNA"/>
</dbReference>
<reference evidence="1 2" key="1">
    <citation type="journal article" date="2015" name="Genome Announc.">
        <title>Complete Genome Sequence of Spiroplasma cantharicola CC-1T (DSM 21588), a Bacterium Isolated from Soldier Beetle (Cantharis carolinus).</title>
        <authorList>
            <person name="Lo W.S."/>
            <person name="Liu P.Y."/>
            <person name="Kuo C.H."/>
        </authorList>
    </citation>
    <scope>NUCLEOTIDE SEQUENCE [LARGE SCALE GENOMIC DNA]</scope>
    <source>
        <strain evidence="1 2">CC-1</strain>
    </source>
</reference>
<dbReference type="KEGG" id="scj:SCANT_v1c04220"/>
<organism evidence="1 2">
    <name type="scientific">Spiroplasma cantharicola</name>
    <dbReference type="NCBI Taxonomy" id="362837"/>
    <lineage>
        <taxon>Bacteria</taxon>
        <taxon>Bacillati</taxon>
        <taxon>Mycoplasmatota</taxon>
        <taxon>Mollicutes</taxon>
        <taxon>Entomoplasmatales</taxon>
        <taxon>Spiroplasmataceae</taxon>
        <taxon>Spiroplasma</taxon>
    </lineage>
</organism>